<dbReference type="GO" id="GO:0070971">
    <property type="term" value="C:endoplasmic reticulum exit site"/>
    <property type="evidence" value="ECO:0007669"/>
    <property type="project" value="TreeGrafter"/>
</dbReference>
<dbReference type="AlphaFoldDB" id="A0A067R889"/>
<dbReference type="InParanoid" id="A0A067R889"/>
<evidence type="ECO:0000313" key="2">
    <source>
        <dbReference type="Proteomes" id="UP000027135"/>
    </source>
</evidence>
<accession>A0A067R889</accession>
<dbReference type="PANTHER" id="PTHR13803:SF4">
    <property type="entry name" value="SECRETORY 24CD, ISOFORM C"/>
    <property type="match status" value="1"/>
</dbReference>
<gene>
    <name evidence="1" type="ORF">L798_06184</name>
</gene>
<dbReference type="Proteomes" id="UP000027135">
    <property type="component" value="Unassembled WGS sequence"/>
</dbReference>
<proteinExistence type="predicted"/>
<dbReference type="eggNOG" id="KOG1984">
    <property type="taxonomic scope" value="Eukaryota"/>
</dbReference>
<reference evidence="1 2" key="1">
    <citation type="journal article" date="2014" name="Nat. Commun.">
        <title>Molecular traces of alternative social organization in a termite genome.</title>
        <authorList>
            <person name="Terrapon N."/>
            <person name="Li C."/>
            <person name="Robertson H.M."/>
            <person name="Ji L."/>
            <person name="Meng X."/>
            <person name="Booth W."/>
            <person name="Chen Z."/>
            <person name="Childers C.P."/>
            <person name="Glastad K.M."/>
            <person name="Gokhale K."/>
            <person name="Gowin J."/>
            <person name="Gronenberg W."/>
            <person name="Hermansen R.A."/>
            <person name="Hu H."/>
            <person name="Hunt B.G."/>
            <person name="Huylmans A.K."/>
            <person name="Khalil S.M."/>
            <person name="Mitchell R.D."/>
            <person name="Munoz-Torres M.C."/>
            <person name="Mustard J.A."/>
            <person name="Pan H."/>
            <person name="Reese J.T."/>
            <person name="Scharf M.E."/>
            <person name="Sun F."/>
            <person name="Vogel H."/>
            <person name="Xiao J."/>
            <person name="Yang W."/>
            <person name="Yang Z."/>
            <person name="Yang Z."/>
            <person name="Zhou J."/>
            <person name="Zhu J."/>
            <person name="Brent C.S."/>
            <person name="Elsik C.G."/>
            <person name="Goodisman M.A."/>
            <person name="Liberles D.A."/>
            <person name="Roe R.M."/>
            <person name="Vargo E.L."/>
            <person name="Vilcinskas A."/>
            <person name="Wang J."/>
            <person name="Bornberg-Bauer E."/>
            <person name="Korb J."/>
            <person name="Zhang G."/>
            <person name="Liebig J."/>
        </authorList>
    </citation>
    <scope>NUCLEOTIDE SEQUENCE [LARGE SCALE GENOMIC DNA]</scope>
    <source>
        <tissue evidence="1">Whole organism</tissue>
    </source>
</reference>
<dbReference type="Gene3D" id="1.20.120.730">
    <property type="entry name" value="Sec23/Sec24 helical domain"/>
    <property type="match status" value="1"/>
</dbReference>
<name>A0A067R889_ZOONE</name>
<evidence type="ECO:0000313" key="1">
    <source>
        <dbReference type="EMBL" id="KDR19663.1"/>
    </source>
</evidence>
<dbReference type="GO" id="GO:0008270">
    <property type="term" value="F:zinc ion binding"/>
    <property type="evidence" value="ECO:0007669"/>
    <property type="project" value="TreeGrafter"/>
</dbReference>
<organism evidence="1 2">
    <name type="scientific">Zootermopsis nevadensis</name>
    <name type="common">Dampwood termite</name>
    <dbReference type="NCBI Taxonomy" id="136037"/>
    <lineage>
        <taxon>Eukaryota</taxon>
        <taxon>Metazoa</taxon>
        <taxon>Ecdysozoa</taxon>
        <taxon>Arthropoda</taxon>
        <taxon>Hexapoda</taxon>
        <taxon>Insecta</taxon>
        <taxon>Pterygota</taxon>
        <taxon>Neoptera</taxon>
        <taxon>Polyneoptera</taxon>
        <taxon>Dictyoptera</taxon>
        <taxon>Blattodea</taxon>
        <taxon>Blattoidea</taxon>
        <taxon>Termitoidae</taxon>
        <taxon>Termopsidae</taxon>
        <taxon>Zootermopsis</taxon>
    </lineage>
</organism>
<dbReference type="GO" id="GO:0030127">
    <property type="term" value="C:COPII vesicle coat"/>
    <property type="evidence" value="ECO:0007669"/>
    <property type="project" value="TreeGrafter"/>
</dbReference>
<dbReference type="STRING" id="136037.A0A067R889"/>
<keyword evidence="2" id="KW-1185">Reference proteome</keyword>
<dbReference type="EMBL" id="KK852639">
    <property type="protein sequence ID" value="KDR19663.1"/>
    <property type="molecule type" value="Genomic_DNA"/>
</dbReference>
<dbReference type="GO" id="GO:0090110">
    <property type="term" value="P:COPII-coated vesicle cargo loading"/>
    <property type="evidence" value="ECO:0007669"/>
    <property type="project" value="TreeGrafter"/>
</dbReference>
<dbReference type="Gene3D" id="3.40.20.10">
    <property type="entry name" value="Severin"/>
    <property type="match status" value="1"/>
</dbReference>
<sequence>MNMLFTGSDMTVDDRSFLMQVVTVMDIPSSAGFFYPRLIPLQDINVDSDELPSFICCTSDNIRDDGVYLLEIWCSSP</sequence>
<protein>
    <submittedName>
        <fullName evidence="1">Protein transport protein Sec24C</fullName>
    </submittedName>
</protein>
<dbReference type="InterPro" id="IPR050550">
    <property type="entry name" value="SEC23_SEC24_subfamily"/>
</dbReference>
<dbReference type="GO" id="GO:0000149">
    <property type="term" value="F:SNARE binding"/>
    <property type="evidence" value="ECO:0007669"/>
    <property type="project" value="TreeGrafter"/>
</dbReference>
<dbReference type="PANTHER" id="PTHR13803">
    <property type="entry name" value="SEC24-RELATED PROTEIN"/>
    <property type="match status" value="1"/>
</dbReference>
<dbReference type="InterPro" id="IPR029006">
    <property type="entry name" value="ADF-H/Gelsolin-like_dom_sf"/>
</dbReference>